<evidence type="ECO:0000313" key="1">
    <source>
        <dbReference type="EMBL" id="CDW31760.1"/>
    </source>
</evidence>
<name>A0A0K2U0Y2_LEPSM</name>
<protein>
    <submittedName>
        <fullName evidence="1">Uncharacterized protein</fullName>
    </submittedName>
</protein>
<sequence>MEENSISNEELSFIQQEYEVLNPNDEPDVRLGEVIYWKQKFYRLQTTTCKNLHNSFR</sequence>
<dbReference type="EMBL" id="HACA01014399">
    <property type="protein sequence ID" value="CDW31760.1"/>
    <property type="molecule type" value="Transcribed_RNA"/>
</dbReference>
<dbReference type="AlphaFoldDB" id="A0A0K2U0Y2"/>
<reference evidence="1" key="1">
    <citation type="submission" date="2014-05" db="EMBL/GenBank/DDBJ databases">
        <authorList>
            <person name="Chronopoulou M."/>
        </authorList>
    </citation>
    <scope>NUCLEOTIDE SEQUENCE</scope>
    <source>
        <tissue evidence="1">Whole organism</tissue>
    </source>
</reference>
<proteinExistence type="predicted"/>
<organism evidence="1">
    <name type="scientific">Lepeophtheirus salmonis</name>
    <name type="common">Salmon louse</name>
    <name type="synonym">Caligus salmonis</name>
    <dbReference type="NCBI Taxonomy" id="72036"/>
    <lineage>
        <taxon>Eukaryota</taxon>
        <taxon>Metazoa</taxon>
        <taxon>Ecdysozoa</taxon>
        <taxon>Arthropoda</taxon>
        <taxon>Crustacea</taxon>
        <taxon>Multicrustacea</taxon>
        <taxon>Hexanauplia</taxon>
        <taxon>Copepoda</taxon>
        <taxon>Siphonostomatoida</taxon>
        <taxon>Caligidae</taxon>
        <taxon>Lepeophtheirus</taxon>
    </lineage>
</organism>
<accession>A0A0K2U0Y2</accession>